<proteinExistence type="predicted"/>
<evidence type="ECO:0000313" key="8">
    <source>
        <dbReference type="Proteomes" id="UP000612362"/>
    </source>
</evidence>
<dbReference type="Gene3D" id="1.20.1250.20">
    <property type="entry name" value="MFS general substrate transporter like domains"/>
    <property type="match status" value="1"/>
</dbReference>
<dbReference type="EMBL" id="BNJF01000005">
    <property type="protein sequence ID" value="GHO49564.1"/>
    <property type="molecule type" value="Genomic_DNA"/>
</dbReference>
<accession>A0A8J3ICG2</accession>
<feature type="transmembrane region" description="Helical" evidence="5">
    <location>
        <begin position="160"/>
        <end position="180"/>
    </location>
</feature>
<feature type="transmembrane region" description="Helical" evidence="5">
    <location>
        <begin position="214"/>
        <end position="233"/>
    </location>
</feature>
<organism evidence="7 8">
    <name type="scientific">Ktedonospora formicarum</name>
    <dbReference type="NCBI Taxonomy" id="2778364"/>
    <lineage>
        <taxon>Bacteria</taxon>
        <taxon>Bacillati</taxon>
        <taxon>Chloroflexota</taxon>
        <taxon>Ktedonobacteria</taxon>
        <taxon>Ktedonobacterales</taxon>
        <taxon>Ktedonobacteraceae</taxon>
        <taxon>Ktedonospora</taxon>
    </lineage>
</organism>
<dbReference type="GO" id="GO:0005886">
    <property type="term" value="C:plasma membrane"/>
    <property type="evidence" value="ECO:0007669"/>
    <property type="project" value="UniProtKB-SubCell"/>
</dbReference>
<evidence type="ECO:0000256" key="2">
    <source>
        <dbReference type="ARBA" id="ARBA00022692"/>
    </source>
</evidence>
<keyword evidence="2 5" id="KW-0812">Transmembrane</keyword>
<keyword evidence="8" id="KW-1185">Reference proteome</keyword>
<dbReference type="InterPro" id="IPR036259">
    <property type="entry name" value="MFS_trans_sf"/>
</dbReference>
<dbReference type="Pfam" id="PF07690">
    <property type="entry name" value="MFS_1"/>
    <property type="match status" value="1"/>
</dbReference>
<evidence type="ECO:0000313" key="7">
    <source>
        <dbReference type="EMBL" id="GHO49564.1"/>
    </source>
</evidence>
<name>A0A8J3ICG2_9CHLR</name>
<dbReference type="Proteomes" id="UP000612362">
    <property type="component" value="Unassembled WGS sequence"/>
</dbReference>
<feature type="transmembrane region" description="Helical" evidence="5">
    <location>
        <begin position="9"/>
        <end position="33"/>
    </location>
</feature>
<dbReference type="CDD" id="cd06174">
    <property type="entry name" value="MFS"/>
    <property type="match status" value="1"/>
</dbReference>
<dbReference type="RefSeq" id="WP_220198674.1">
    <property type="nucleotide sequence ID" value="NZ_BNJF01000005.1"/>
</dbReference>
<evidence type="ECO:0000256" key="1">
    <source>
        <dbReference type="ARBA" id="ARBA00004651"/>
    </source>
</evidence>
<feature type="domain" description="Major facilitator superfamily (MFS) profile" evidence="6">
    <location>
        <begin position="7"/>
        <end position="404"/>
    </location>
</feature>
<reference evidence="7" key="1">
    <citation type="submission" date="2020-10" db="EMBL/GenBank/DDBJ databases">
        <title>Taxonomic study of unclassified bacteria belonging to the class Ktedonobacteria.</title>
        <authorList>
            <person name="Yabe S."/>
            <person name="Wang C.M."/>
            <person name="Zheng Y."/>
            <person name="Sakai Y."/>
            <person name="Cavaletti L."/>
            <person name="Monciardini P."/>
            <person name="Donadio S."/>
        </authorList>
    </citation>
    <scope>NUCLEOTIDE SEQUENCE</scope>
    <source>
        <strain evidence="7">SOSP1-1</strain>
    </source>
</reference>
<keyword evidence="4 5" id="KW-0472">Membrane</keyword>
<dbReference type="PANTHER" id="PTHR23530">
    <property type="entry name" value="TRANSPORT PROTEIN-RELATED"/>
    <property type="match status" value="1"/>
</dbReference>
<evidence type="ECO:0000259" key="6">
    <source>
        <dbReference type="PROSITE" id="PS50850"/>
    </source>
</evidence>
<evidence type="ECO:0000256" key="4">
    <source>
        <dbReference type="ARBA" id="ARBA00023136"/>
    </source>
</evidence>
<keyword evidence="3 5" id="KW-1133">Transmembrane helix</keyword>
<dbReference type="InterPro" id="IPR053160">
    <property type="entry name" value="MFS_DHA3_Transporter"/>
</dbReference>
<evidence type="ECO:0000256" key="3">
    <source>
        <dbReference type="ARBA" id="ARBA00022989"/>
    </source>
</evidence>
<evidence type="ECO:0000256" key="5">
    <source>
        <dbReference type="SAM" id="Phobius"/>
    </source>
</evidence>
<feature type="transmembrane region" description="Helical" evidence="5">
    <location>
        <begin position="245"/>
        <end position="269"/>
    </location>
</feature>
<feature type="transmembrane region" description="Helical" evidence="5">
    <location>
        <begin position="71"/>
        <end position="87"/>
    </location>
</feature>
<comment type="subcellular location">
    <subcellularLocation>
        <location evidence="1">Cell membrane</location>
        <topology evidence="1">Multi-pass membrane protein</topology>
    </subcellularLocation>
</comment>
<feature type="transmembrane region" description="Helical" evidence="5">
    <location>
        <begin position="39"/>
        <end position="59"/>
    </location>
</feature>
<dbReference type="GO" id="GO:0022857">
    <property type="term" value="F:transmembrane transporter activity"/>
    <property type="evidence" value="ECO:0007669"/>
    <property type="project" value="InterPro"/>
</dbReference>
<dbReference type="SUPFAM" id="SSF103473">
    <property type="entry name" value="MFS general substrate transporter"/>
    <property type="match status" value="1"/>
</dbReference>
<dbReference type="InterPro" id="IPR020846">
    <property type="entry name" value="MFS_dom"/>
</dbReference>
<gene>
    <name evidence="7" type="ORF">KSX_77270</name>
</gene>
<feature type="transmembrane region" description="Helical" evidence="5">
    <location>
        <begin position="290"/>
        <end position="323"/>
    </location>
</feature>
<feature type="transmembrane region" description="Helical" evidence="5">
    <location>
        <begin position="376"/>
        <end position="397"/>
    </location>
</feature>
<dbReference type="AlphaFoldDB" id="A0A8J3ICG2"/>
<dbReference type="PANTHER" id="PTHR23530:SF1">
    <property type="entry name" value="PERMEASE, MAJOR FACILITATOR SUPERFAMILY-RELATED"/>
    <property type="match status" value="1"/>
</dbReference>
<dbReference type="PROSITE" id="PS50850">
    <property type="entry name" value="MFS"/>
    <property type="match status" value="1"/>
</dbReference>
<protein>
    <submittedName>
        <fullName evidence="7">MFS transporter</fullName>
    </submittedName>
</protein>
<dbReference type="InterPro" id="IPR011701">
    <property type="entry name" value="MFS"/>
</dbReference>
<comment type="caution">
    <text evidence="7">The sequence shown here is derived from an EMBL/GenBank/DDBJ whole genome shotgun (WGS) entry which is preliminary data.</text>
</comment>
<sequence length="421" mass="45305">MRNFKASSIFIAMSGALSLSYSMLLTIELIYLAKVVGMSPLQLILIGTLQQTVCLLLQAPTGVLADMYSRRWAVVLGVLLIGISYLIEGLVPIFTVVLSIQVTRGIGVTLMAGADTAWIADEVGADHAGPVYIRAAQVGSLCSLVGIGISMGLVSVRLNLPVALGGALIIAVSLILALVMPERNFKPAPREERTSWQQMAYTLRSGIRLVRLRPVLLTVLGIGVFAGIFSAGFDQLWQYYLLHGFSFPVLGGLASETWFCIIEACIVTTNFCGTEIARRFVDMKSHRAVALALFVSDALMMVGVIAFALAGQFLLALAAFFLFTTAGGPRMSLEQIWMNQNLESSVRATVFSLRGQVSAIAQITGGPLLGLLATHYSTRAAILVTGIILAPALLLYARTMRRDTPLARPLEPEVKATLLEE</sequence>